<dbReference type="Pfam" id="PF03328">
    <property type="entry name" value="HpcH_HpaI"/>
    <property type="match status" value="1"/>
</dbReference>
<dbReference type="SUPFAM" id="SSF51621">
    <property type="entry name" value="Phosphoenolpyruvate/pyruvate domain"/>
    <property type="match status" value="1"/>
</dbReference>
<evidence type="ECO:0000313" key="3">
    <source>
        <dbReference type="Ensembl" id="ENSPMGP00000008640.1"/>
    </source>
</evidence>
<dbReference type="InterPro" id="IPR040186">
    <property type="entry name" value="Citramalyl-CoA_lyase"/>
</dbReference>
<reference evidence="3" key="2">
    <citation type="submission" date="2025-09" db="UniProtKB">
        <authorList>
            <consortium name="Ensembl"/>
        </authorList>
    </citation>
    <scope>IDENTIFICATION</scope>
</reference>
<evidence type="ECO:0000259" key="2">
    <source>
        <dbReference type="Pfam" id="PF03328"/>
    </source>
</evidence>
<dbReference type="GO" id="GO:0106064">
    <property type="term" value="P:regulation of cobalamin metabolic process"/>
    <property type="evidence" value="ECO:0007669"/>
    <property type="project" value="TreeGrafter"/>
</dbReference>
<evidence type="ECO:0000313" key="4">
    <source>
        <dbReference type="Proteomes" id="UP000261520"/>
    </source>
</evidence>
<proteinExistence type="predicted"/>
<dbReference type="Gene3D" id="3.20.20.60">
    <property type="entry name" value="Phosphoenolpyruvate-binding domains"/>
    <property type="match status" value="1"/>
</dbReference>
<dbReference type="PANTHER" id="PTHR11105:SF0">
    <property type="entry name" value="CITRAMALYL-COA LYASE, MITOCHONDRIAL"/>
    <property type="match status" value="1"/>
</dbReference>
<evidence type="ECO:0000256" key="1">
    <source>
        <dbReference type="ARBA" id="ARBA00022723"/>
    </source>
</evidence>
<dbReference type="InterPro" id="IPR040442">
    <property type="entry name" value="Pyrv_kinase-like_dom_sf"/>
</dbReference>
<accession>A0A3B3ZVS2</accession>
<dbReference type="Proteomes" id="UP000261520">
    <property type="component" value="Unplaced"/>
</dbReference>
<dbReference type="AlphaFoldDB" id="A0A3B3ZVS2"/>
<keyword evidence="1" id="KW-0479">Metal-binding</keyword>
<dbReference type="GO" id="GO:0046872">
    <property type="term" value="F:metal ion binding"/>
    <property type="evidence" value="ECO:0007669"/>
    <property type="project" value="UniProtKB-KW"/>
</dbReference>
<feature type="domain" description="HpcH/HpaI aldolase/citrate lyase" evidence="2">
    <location>
        <begin position="42"/>
        <end position="147"/>
    </location>
</feature>
<organism evidence="3 4">
    <name type="scientific">Periophthalmus magnuspinnatus</name>
    <dbReference type="NCBI Taxonomy" id="409849"/>
    <lineage>
        <taxon>Eukaryota</taxon>
        <taxon>Metazoa</taxon>
        <taxon>Chordata</taxon>
        <taxon>Craniata</taxon>
        <taxon>Vertebrata</taxon>
        <taxon>Euteleostomi</taxon>
        <taxon>Actinopterygii</taxon>
        <taxon>Neopterygii</taxon>
        <taxon>Teleostei</taxon>
        <taxon>Neoteleostei</taxon>
        <taxon>Acanthomorphata</taxon>
        <taxon>Gobiaria</taxon>
        <taxon>Gobiiformes</taxon>
        <taxon>Gobioidei</taxon>
        <taxon>Gobiidae</taxon>
        <taxon>Oxudercinae</taxon>
        <taxon>Periophthalmus</taxon>
    </lineage>
</organism>
<dbReference type="InterPro" id="IPR015813">
    <property type="entry name" value="Pyrv/PenolPyrv_kinase-like_dom"/>
</dbReference>
<sequence length="181" mass="20002">MIVGVCPRVGVWASGRGVWQLFGGVCRHHHCSGPSLRYIPRRAVLYCPGNDERKLRKLASLDVDCAVLDCEDGVALSKKTEARETIPRMLAELDLGRTERCVRVNSVSSGLADADLQVLLQGPVLPPAIMLPKVENTDEVRWVRAVIVFKNVPLPFSSALLSYKYSPTCSWGRSRAGLRIF</sequence>
<name>A0A3B3ZVS2_9GOBI</name>
<protein>
    <recommendedName>
        <fullName evidence="2">HpcH/HpaI aldolase/citrate lyase domain-containing protein</fullName>
    </recommendedName>
</protein>
<dbReference type="STRING" id="409849.ENSPMGP00000008640"/>
<reference evidence="3" key="1">
    <citation type="submission" date="2025-08" db="UniProtKB">
        <authorList>
            <consortium name="Ensembl"/>
        </authorList>
    </citation>
    <scope>IDENTIFICATION</scope>
</reference>
<dbReference type="PANTHER" id="PTHR11105">
    <property type="entry name" value="CITRATE LYASE SUBUNIT BETA-RELATED"/>
    <property type="match status" value="1"/>
</dbReference>
<keyword evidence="4" id="KW-1185">Reference proteome</keyword>
<dbReference type="GO" id="GO:0047777">
    <property type="term" value="F:(S)-citramalyl-CoA lyase activity"/>
    <property type="evidence" value="ECO:0007669"/>
    <property type="project" value="TreeGrafter"/>
</dbReference>
<dbReference type="InterPro" id="IPR005000">
    <property type="entry name" value="Aldolase/citrate-lyase_domain"/>
</dbReference>
<dbReference type="Ensembl" id="ENSPMGT00000009191.1">
    <property type="protein sequence ID" value="ENSPMGP00000008640.1"/>
    <property type="gene ID" value="ENSPMGG00000007154.1"/>
</dbReference>